<name>A0A4Q9PMZ9_9APHY</name>
<dbReference type="EMBL" id="ML145165">
    <property type="protein sequence ID" value="TBU55640.1"/>
    <property type="molecule type" value="Genomic_DNA"/>
</dbReference>
<reference evidence="2 3" key="1">
    <citation type="submission" date="2019-01" db="EMBL/GenBank/DDBJ databases">
        <title>Draft genome sequences of three monokaryotic isolates of the white-rot basidiomycete fungus Dichomitus squalens.</title>
        <authorList>
            <consortium name="DOE Joint Genome Institute"/>
            <person name="Lopez S.C."/>
            <person name="Andreopoulos B."/>
            <person name="Pangilinan J."/>
            <person name="Lipzen A."/>
            <person name="Riley R."/>
            <person name="Ahrendt S."/>
            <person name="Ng V."/>
            <person name="Barry K."/>
            <person name="Daum C."/>
            <person name="Grigoriev I.V."/>
            <person name="Hilden K.S."/>
            <person name="Makela M.R."/>
            <person name="de Vries R.P."/>
        </authorList>
    </citation>
    <scope>NUCLEOTIDE SEQUENCE [LARGE SCALE GENOMIC DNA]</scope>
    <source>
        <strain evidence="2 3">CBS 464.89</strain>
    </source>
</reference>
<proteinExistence type="predicted"/>
<feature type="compositionally biased region" description="Polar residues" evidence="1">
    <location>
        <begin position="21"/>
        <end position="33"/>
    </location>
</feature>
<protein>
    <recommendedName>
        <fullName evidence="4">BTB domain-containing protein</fullName>
    </recommendedName>
</protein>
<evidence type="ECO:0008006" key="4">
    <source>
        <dbReference type="Google" id="ProtNLM"/>
    </source>
</evidence>
<evidence type="ECO:0000313" key="2">
    <source>
        <dbReference type="EMBL" id="TBU55640.1"/>
    </source>
</evidence>
<evidence type="ECO:0000313" key="3">
    <source>
        <dbReference type="Proteomes" id="UP000292082"/>
    </source>
</evidence>
<feature type="region of interest" description="Disordered" evidence="1">
    <location>
        <begin position="312"/>
        <end position="333"/>
    </location>
</feature>
<accession>A0A4Q9PMZ9</accession>
<feature type="region of interest" description="Disordered" evidence="1">
    <location>
        <begin position="1"/>
        <end position="34"/>
    </location>
</feature>
<dbReference type="STRING" id="114155.A0A4Q9PMZ9"/>
<dbReference type="Proteomes" id="UP000292082">
    <property type="component" value="Unassembled WGS sequence"/>
</dbReference>
<keyword evidence="3" id="KW-1185">Reference proteome</keyword>
<sequence length="333" mass="36458">MNPDHQPSQHSQPQGDHGSQDIGTSTSDSNAQPVQGAANVATAFGPSRVVDRMFPDMGVMSSDQVIFYVHRQHLSRVSTNGFAGLLSSLATSLFLEERASVLNIAFHIMYGMPCAHYSPPLVEIEAALDALVRYGVNPYFYASPLLPLYELLLLHAPYRPIEAYALAGKYSLEEPAVAISAHLLAYDLSTLSDDLAIKIGPVYLRRLMGLHRDRTNALKAIVLRPLENHTPTLMCGEASQAQLTQAWAYAAAELAWDTLPGLSTNTLQTTFEKAATQITCLECQALLHARIREVCQQWFAVKVRLSPVQPRRLMGNPQDSTLPSEDNLSGCTG</sequence>
<dbReference type="AlphaFoldDB" id="A0A4Q9PMZ9"/>
<gene>
    <name evidence="2" type="ORF">BD310DRAFT_856375</name>
</gene>
<evidence type="ECO:0000256" key="1">
    <source>
        <dbReference type="SAM" id="MobiDB-lite"/>
    </source>
</evidence>
<feature type="compositionally biased region" description="Low complexity" evidence="1">
    <location>
        <begin position="1"/>
        <end position="14"/>
    </location>
</feature>
<feature type="compositionally biased region" description="Polar residues" evidence="1">
    <location>
        <begin position="317"/>
        <end position="333"/>
    </location>
</feature>
<organism evidence="2 3">
    <name type="scientific">Dichomitus squalens</name>
    <dbReference type="NCBI Taxonomy" id="114155"/>
    <lineage>
        <taxon>Eukaryota</taxon>
        <taxon>Fungi</taxon>
        <taxon>Dikarya</taxon>
        <taxon>Basidiomycota</taxon>
        <taxon>Agaricomycotina</taxon>
        <taxon>Agaricomycetes</taxon>
        <taxon>Polyporales</taxon>
        <taxon>Polyporaceae</taxon>
        <taxon>Dichomitus</taxon>
    </lineage>
</organism>